<proteinExistence type="predicted"/>
<dbReference type="Pfam" id="PF10328">
    <property type="entry name" value="7TM_GPCR_Srx"/>
    <property type="match status" value="1"/>
</dbReference>
<organism evidence="3 4">
    <name type="scientific">Dictyocaulus viviparus</name>
    <name type="common">Bovine lungworm</name>
    <dbReference type="NCBI Taxonomy" id="29172"/>
    <lineage>
        <taxon>Eukaryota</taxon>
        <taxon>Metazoa</taxon>
        <taxon>Ecdysozoa</taxon>
        <taxon>Nematoda</taxon>
        <taxon>Chromadorea</taxon>
        <taxon>Rhabditida</taxon>
        <taxon>Rhabditina</taxon>
        <taxon>Rhabditomorpha</taxon>
        <taxon>Strongyloidea</taxon>
        <taxon>Metastrongylidae</taxon>
        <taxon>Dictyocaulus</taxon>
    </lineage>
</organism>
<dbReference type="OrthoDB" id="5801402at2759"/>
<gene>
    <name evidence="3" type="ORF">DICVIV_09708</name>
</gene>
<feature type="transmembrane region" description="Helical" evidence="1">
    <location>
        <begin position="247"/>
        <end position="267"/>
    </location>
</feature>
<feature type="transmembrane region" description="Helical" evidence="1">
    <location>
        <begin position="279"/>
        <end position="303"/>
    </location>
</feature>
<dbReference type="EMBL" id="KN716487">
    <property type="protein sequence ID" value="KJH44263.1"/>
    <property type="molecule type" value="Genomic_DNA"/>
</dbReference>
<reference evidence="3 4" key="1">
    <citation type="submission" date="2013-11" db="EMBL/GenBank/DDBJ databases">
        <title>Draft genome of the bovine lungworm Dictyocaulus viviparus.</title>
        <authorList>
            <person name="Mitreva M."/>
        </authorList>
    </citation>
    <scope>NUCLEOTIDE SEQUENCE [LARGE SCALE GENOMIC DNA]</scope>
    <source>
        <strain evidence="3 4">HannoverDv2000</strain>
    </source>
</reference>
<dbReference type="InterPro" id="IPR019430">
    <property type="entry name" value="7TM_GPCR_serpentine_rcpt_Srx"/>
</dbReference>
<evidence type="ECO:0000313" key="4">
    <source>
        <dbReference type="Proteomes" id="UP000053766"/>
    </source>
</evidence>
<feature type="transmembrane region" description="Helical" evidence="1">
    <location>
        <begin position="108"/>
        <end position="132"/>
    </location>
</feature>
<feature type="domain" description="7TM GPCR serpentine receptor class x (Srx)" evidence="2">
    <location>
        <begin position="119"/>
        <end position="304"/>
    </location>
</feature>
<keyword evidence="1" id="KW-1133">Transmembrane helix</keyword>
<feature type="transmembrane region" description="Helical" evidence="1">
    <location>
        <begin position="12"/>
        <end position="40"/>
    </location>
</feature>
<sequence length="325" mass="37211">MSLTTDVQATPAVRVISALLILFLALIGMVLHFVVLLAFYKGRSSLFKSVLVQLIDMPSFPRLVKMEEISGQISYELQQANCELICNKSQLLWTKSIETNCMYMGDGVIYYVPLFFEGVTYNEMILLLLLLTLNRLTIFIFPKINSVLFSVNNTLLISFLSWNYITITMAVDCLLGCTKYFSKDEFYFSFYCPHHLNDGTFYYHDFLTYQSCLLTALMFLIYLITYIKITRSQHNMNQGFSKKDMSFLIQTIPLSVLLAIEVLTFKFVPLLGITGMHRFIIVGFENVLIIACSTISSLVLLIFNGDVRKLVRNQTQSNVFTTARI</sequence>
<reference evidence="4" key="2">
    <citation type="journal article" date="2016" name="Sci. Rep.">
        <title>Dictyocaulus viviparus genome, variome and transcriptome elucidate lungworm biology and support future intervention.</title>
        <authorList>
            <person name="McNulty S.N."/>
            <person name="Strube C."/>
            <person name="Rosa B.A."/>
            <person name="Martin J.C."/>
            <person name="Tyagi R."/>
            <person name="Choi Y.J."/>
            <person name="Wang Q."/>
            <person name="Hallsworth Pepin K."/>
            <person name="Zhang X."/>
            <person name="Ozersky P."/>
            <person name="Wilson R.K."/>
            <person name="Sternberg P.W."/>
            <person name="Gasser R.B."/>
            <person name="Mitreva M."/>
        </authorList>
    </citation>
    <scope>NUCLEOTIDE SEQUENCE [LARGE SCALE GENOMIC DNA]</scope>
    <source>
        <strain evidence="4">HannoverDv2000</strain>
    </source>
</reference>
<dbReference type="Proteomes" id="UP000053766">
    <property type="component" value="Unassembled WGS sequence"/>
</dbReference>
<dbReference type="PANTHER" id="PTHR22718">
    <property type="entry name" value="SERPENTINE RECEPTOR, CLASS X"/>
    <property type="match status" value="1"/>
</dbReference>
<dbReference type="PANTHER" id="PTHR22718:SF25">
    <property type="entry name" value="G-PROTEIN COUPLED RECEPTORS FAMILY 1 PROFILE DOMAIN-CONTAINING PROTEIN"/>
    <property type="match status" value="1"/>
</dbReference>
<feature type="transmembrane region" description="Helical" evidence="1">
    <location>
        <begin position="144"/>
        <end position="165"/>
    </location>
</feature>
<keyword evidence="1" id="KW-0812">Transmembrane</keyword>
<evidence type="ECO:0000256" key="1">
    <source>
        <dbReference type="SAM" id="Phobius"/>
    </source>
</evidence>
<dbReference type="AlphaFoldDB" id="A0A0D8XI39"/>
<keyword evidence="4" id="KW-1185">Reference proteome</keyword>
<accession>A0A0D8XI39</accession>
<protein>
    <recommendedName>
        <fullName evidence="2">7TM GPCR serpentine receptor class x (Srx) domain-containing protein</fullName>
    </recommendedName>
</protein>
<name>A0A0D8XI39_DICVI</name>
<feature type="transmembrane region" description="Helical" evidence="1">
    <location>
        <begin position="206"/>
        <end position="227"/>
    </location>
</feature>
<evidence type="ECO:0000313" key="3">
    <source>
        <dbReference type="EMBL" id="KJH44263.1"/>
    </source>
</evidence>
<evidence type="ECO:0000259" key="2">
    <source>
        <dbReference type="Pfam" id="PF10328"/>
    </source>
</evidence>
<keyword evidence="1" id="KW-0472">Membrane</keyword>